<name>A0A838L355_9SPHN</name>
<evidence type="ECO:0000313" key="2">
    <source>
        <dbReference type="EMBL" id="MBA2933497.1"/>
    </source>
</evidence>
<dbReference type="InterPro" id="IPR008030">
    <property type="entry name" value="NmrA-like"/>
</dbReference>
<accession>A0A838L355</accession>
<dbReference type="Gene3D" id="3.40.50.720">
    <property type="entry name" value="NAD(P)-binding Rossmann-like Domain"/>
    <property type="match status" value="1"/>
</dbReference>
<dbReference type="InterPro" id="IPR036291">
    <property type="entry name" value="NAD(P)-bd_dom_sf"/>
</dbReference>
<dbReference type="EMBL" id="JACEIB010000003">
    <property type="protein sequence ID" value="MBA2933497.1"/>
    <property type="molecule type" value="Genomic_DNA"/>
</dbReference>
<dbReference type="Gene3D" id="3.90.25.10">
    <property type="entry name" value="UDP-galactose 4-epimerase, domain 1"/>
    <property type="match status" value="1"/>
</dbReference>
<dbReference type="PANTHER" id="PTHR43162">
    <property type="match status" value="1"/>
</dbReference>
<dbReference type="RefSeq" id="WP_160363323.1">
    <property type="nucleotide sequence ID" value="NZ_JACEIB010000003.1"/>
</dbReference>
<reference evidence="2 3" key="1">
    <citation type="submission" date="2020-07" db="EMBL/GenBank/DDBJ databases">
        <authorList>
            <person name="Sun Q."/>
        </authorList>
    </citation>
    <scope>NUCLEOTIDE SEQUENCE [LARGE SCALE GENOMIC DNA]</scope>
    <source>
        <strain evidence="2 3">CGMCC 1.13654</strain>
    </source>
</reference>
<evidence type="ECO:0000313" key="3">
    <source>
        <dbReference type="Proteomes" id="UP000570166"/>
    </source>
</evidence>
<dbReference type="Proteomes" id="UP000570166">
    <property type="component" value="Unassembled WGS sequence"/>
</dbReference>
<sequence>MILLTAAGSRTQRHVLSHLRDAGQPVRAFGRSLDRGWFEARGVTDLVEGDMLDRDALRRTMAGIDTVVHLGPGLNGNEAIMGRFAIDAAREAGVRRFVYISVIFPQIDYLMNHRAKRQVEDHLISSRLTFTIVQPQHYFQNIDVKRCLETGVVALPYAMDRRLGFVDMADLGEAVGKVVTEPGHDFAYYPISSDENLSGEDIAAALSRIGGKPVGAHRIPLDEIVAMLAPHFGSADGNIDASADIITRLFTYYDRYGIPGNGRVLEWLLGRPATTFEQYAARSLEGGAE</sequence>
<gene>
    <name evidence="2" type="ORF">HZF05_05245</name>
</gene>
<proteinExistence type="predicted"/>
<dbReference type="Pfam" id="PF05368">
    <property type="entry name" value="NmrA"/>
    <property type="match status" value="1"/>
</dbReference>
<keyword evidence="3" id="KW-1185">Reference proteome</keyword>
<protein>
    <submittedName>
        <fullName evidence="2">NAD(P)H-binding protein</fullName>
    </submittedName>
</protein>
<evidence type="ECO:0000259" key="1">
    <source>
        <dbReference type="Pfam" id="PF05368"/>
    </source>
</evidence>
<organism evidence="2 3">
    <name type="scientific">Sphingomonas chungangi</name>
    <dbReference type="NCBI Taxonomy" id="2683589"/>
    <lineage>
        <taxon>Bacteria</taxon>
        <taxon>Pseudomonadati</taxon>
        <taxon>Pseudomonadota</taxon>
        <taxon>Alphaproteobacteria</taxon>
        <taxon>Sphingomonadales</taxon>
        <taxon>Sphingomonadaceae</taxon>
        <taxon>Sphingomonas</taxon>
    </lineage>
</organism>
<dbReference type="PANTHER" id="PTHR43162:SF1">
    <property type="entry name" value="PRESTALK A DIFFERENTIATION PROTEIN A"/>
    <property type="match status" value="1"/>
</dbReference>
<comment type="caution">
    <text evidence="2">The sequence shown here is derived from an EMBL/GenBank/DDBJ whole genome shotgun (WGS) entry which is preliminary data.</text>
</comment>
<dbReference type="InterPro" id="IPR051604">
    <property type="entry name" value="Ergot_Alk_Oxidoreductase"/>
</dbReference>
<dbReference type="SUPFAM" id="SSF51735">
    <property type="entry name" value="NAD(P)-binding Rossmann-fold domains"/>
    <property type="match status" value="1"/>
</dbReference>
<dbReference type="AlphaFoldDB" id="A0A838L355"/>
<feature type="domain" description="NmrA-like" evidence="1">
    <location>
        <begin position="6"/>
        <end position="235"/>
    </location>
</feature>